<dbReference type="PRINTS" id="PR00261">
    <property type="entry name" value="LDLRECEPTOR"/>
</dbReference>
<feature type="region of interest" description="Disordered" evidence="3">
    <location>
        <begin position="198"/>
        <end position="226"/>
    </location>
</feature>
<organism evidence="6 7">
    <name type="scientific">Acyrthosiphon pisum</name>
    <name type="common">Pea aphid</name>
    <dbReference type="NCBI Taxonomy" id="7029"/>
    <lineage>
        <taxon>Eukaryota</taxon>
        <taxon>Metazoa</taxon>
        <taxon>Ecdysozoa</taxon>
        <taxon>Arthropoda</taxon>
        <taxon>Hexapoda</taxon>
        <taxon>Insecta</taxon>
        <taxon>Pterygota</taxon>
        <taxon>Neoptera</taxon>
        <taxon>Paraneoptera</taxon>
        <taxon>Hemiptera</taxon>
        <taxon>Sternorrhyncha</taxon>
        <taxon>Aphidomorpha</taxon>
        <taxon>Aphidoidea</taxon>
        <taxon>Aphididae</taxon>
        <taxon>Macrosiphini</taxon>
        <taxon>Acyrthosiphon</taxon>
    </lineage>
</organism>
<dbReference type="InterPro" id="IPR001254">
    <property type="entry name" value="Trypsin_dom"/>
</dbReference>
<evidence type="ECO:0000259" key="5">
    <source>
        <dbReference type="PROSITE" id="PS50240"/>
    </source>
</evidence>
<feature type="disulfide bond" evidence="2">
    <location>
        <begin position="78"/>
        <end position="90"/>
    </location>
</feature>
<evidence type="ECO:0000256" key="4">
    <source>
        <dbReference type="SAM" id="SignalP"/>
    </source>
</evidence>
<feature type="disulfide bond" evidence="2">
    <location>
        <begin position="85"/>
        <end position="103"/>
    </location>
</feature>
<dbReference type="AlphaFoldDB" id="A0A8R2H4D0"/>
<feature type="disulfide bond" evidence="2">
    <location>
        <begin position="171"/>
        <end position="183"/>
    </location>
</feature>
<dbReference type="GO" id="GO:0004252">
    <property type="term" value="F:serine-type endopeptidase activity"/>
    <property type="evidence" value="ECO:0007669"/>
    <property type="project" value="InterPro"/>
</dbReference>
<dbReference type="RefSeq" id="XP_016659387.1">
    <property type="nucleotide sequence ID" value="XM_016803898.2"/>
</dbReference>
<dbReference type="PROSITE" id="PS50068">
    <property type="entry name" value="LDLRA_2"/>
    <property type="match status" value="4"/>
</dbReference>
<dbReference type="InterPro" id="IPR009003">
    <property type="entry name" value="Peptidase_S1_PA"/>
</dbReference>
<name>A0A8R2H4D0_ACYPI</name>
<dbReference type="PANTHER" id="PTHR24252">
    <property type="entry name" value="ACROSIN-RELATED"/>
    <property type="match status" value="1"/>
</dbReference>
<feature type="disulfide bond" evidence="2">
    <location>
        <begin position="44"/>
        <end position="62"/>
    </location>
</feature>
<dbReference type="SMART" id="SM00192">
    <property type="entry name" value="LDLa"/>
    <property type="match status" value="4"/>
</dbReference>
<dbReference type="PROSITE" id="PS50240">
    <property type="entry name" value="TRYPSIN_DOM"/>
    <property type="match status" value="1"/>
</dbReference>
<dbReference type="InterPro" id="IPR036055">
    <property type="entry name" value="LDL_receptor-like_sf"/>
</dbReference>
<evidence type="ECO:0000313" key="6">
    <source>
        <dbReference type="EnsemblMetazoa" id="XP_016659387.1"/>
    </source>
</evidence>
<evidence type="ECO:0000256" key="3">
    <source>
        <dbReference type="SAM" id="MobiDB-lite"/>
    </source>
</evidence>
<feature type="disulfide bond" evidence="2">
    <location>
        <begin position="130"/>
        <end position="142"/>
    </location>
</feature>
<dbReference type="Gene3D" id="4.10.400.10">
    <property type="entry name" value="Low-density Lipoprotein Receptor"/>
    <property type="match status" value="4"/>
</dbReference>
<feature type="signal peptide" evidence="4">
    <location>
        <begin position="1"/>
        <end position="18"/>
    </location>
</feature>
<dbReference type="InterPro" id="IPR043504">
    <property type="entry name" value="Peptidase_S1_PA_chymotrypsin"/>
</dbReference>
<feature type="disulfide bond" evidence="2">
    <location>
        <begin position="178"/>
        <end position="196"/>
    </location>
</feature>
<keyword evidence="1 2" id="KW-1015">Disulfide bond</keyword>
<dbReference type="SMART" id="SM00020">
    <property type="entry name" value="Tryp_SPc"/>
    <property type="match status" value="1"/>
</dbReference>
<dbReference type="Pfam" id="PF00057">
    <property type="entry name" value="Ldl_recept_a"/>
    <property type="match status" value="4"/>
</dbReference>
<dbReference type="CDD" id="cd00112">
    <property type="entry name" value="LDLa"/>
    <property type="match status" value="4"/>
</dbReference>
<dbReference type="Proteomes" id="UP000007819">
    <property type="component" value="Chromosome A1"/>
</dbReference>
<accession>A0A8R2H4D0</accession>
<dbReference type="InterPro" id="IPR023415">
    <property type="entry name" value="LDLR_class-A_CS"/>
</dbReference>
<dbReference type="InterPro" id="IPR002172">
    <property type="entry name" value="LDrepeatLR_classA_rpt"/>
</dbReference>
<evidence type="ECO:0000256" key="1">
    <source>
        <dbReference type="ARBA" id="ARBA00023157"/>
    </source>
</evidence>
<feature type="domain" description="Peptidase S1" evidence="5">
    <location>
        <begin position="388"/>
        <end position="639"/>
    </location>
</feature>
<comment type="caution">
    <text evidence="2">Lacks conserved residue(s) required for the propagation of feature annotation.</text>
</comment>
<evidence type="ECO:0000256" key="2">
    <source>
        <dbReference type="PROSITE-ProRule" id="PRU00124"/>
    </source>
</evidence>
<dbReference type="PROSITE" id="PS01209">
    <property type="entry name" value="LDLRA_1"/>
    <property type="match status" value="3"/>
</dbReference>
<evidence type="ECO:0000313" key="7">
    <source>
        <dbReference type="Proteomes" id="UP000007819"/>
    </source>
</evidence>
<protein>
    <recommendedName>
        <fullName evidence="5">Peptidase S1 domain-containing protein</fullName>
    </recommendedName>
</protein>
<sequence length="658" mass="72090">MKVTYSWLLYSCLIFGTGIFCDRKLEKRQAVSSCSVNSEDTFHCSNGLCIESSAVCDGHADCTDSSDETKDLCARHRCPSYAYQCKYGACVDKKAKCNGKNDCVDGSDENLPECRQGSISSTHSSGSSKCLEDQYKCTSGQCIDGTSTCDGTRDCKDGSDETSALCKTVRCQKYTFQCKYGACVSKESKCDGIRQCNDGSDEERCESNSNSPSSKPTTTRPVDITTKPTTESNTMNLCVLPTVDGVIYSFEGSTEILPHGSLVKHHLTVFENCEVGYHKAYPNGFRVCQTNGKWVTVSDKLCFKMCPPLLSDSLDIKCTLNGKYANCSNLSIPDTIATPSCKPTHTVPNGQDETPLELHCQSNGLWNNKLYRCIPYCGKVYVGNKVLIDNGKKALVGTAPWNVGVYQFNKENFNYDLICGGSLIAPNLVVSAAHCFWQKGISNRISVNDGLYKIAVGKYARDLNVIDNDFTQILNVEIIYLNEGYFGPNGFHADDIAVIVLPNRVSISNGVSPACVDWNSKYTIPNGAQGKIVGWGKTEKGLSSPILLEASLPYINHDSCRSLYTNGFETFVTVDKFCAGSALGQGVREGDSGAGLTFLHTSSYYLTGVVSVKDPNTNNSIAVFTEVKHHIQWIRELYNKHTSYFMAKQFVDSFKNVG</sequence>
<dbReference type="GO" id="GO:0006508">
    <property type="term" value="P:proteolysis"/>
    <property type="evidence" value="ECO:0007669"/>
    <property type="project" value="InterPro"/>
</dbReference>
<dbReference type="OrthoDB" id="2019384at2759"/>
<dbReference type="SUPFAM" id="SSF50494">
    <property type="entry name" value="Trypsin-like serine proteases"/>
    <property type="match status" value="1"/>
</dbReference>
<reference evidence="7" key="1">
    <citation type="submission" date="2010-06" db="EMBL/GenBank/DDBJ databases">
        <authorList>
            <person name="Jiang H."/>
            <person name="Abraham K."/>
            <person name="Ali S."/>
            <person name="Alsbrooks S.L."/>
            <person name="Anim B.N."/>
            <person name="Anosike U.S."/>
            <person name="Attaway T."/>
            <person name="Bandaranaike D.P."/>
            <person name="Battles P.K."/>
            <person name="Bell S.N."/>
            <person name="Bell A.V."/>
            <person name="Beltran B."/>
            <person name="Bickham C."/>
            <person name="Bustamante Y."/>
            <person name="Caleb T."/>
            <person name="Canada A."/>
            <person name="Cardenas V."/>
            <person name="Carter K."/>
            <person name="Chacko J."/>
            <person name="Chandrabose M.N."/>
            <person name="Chavez D."/>
            <person name="Chavez A."/>
            <person name="Chen L."/>
            <person name="Chu H.-S."/>
            <person name="Claassen K.J."/>
            <person name="Cockrell R."/>
            <person name="Collins M."/>
            <person name="Cooper J.A."/>
            <person name="Cree A."/>
            <person name="Curry S.M."/>
            <person name="Da Y."/>
            <person name="Dao M.D."/>
            <person name="Das B."/>
            <person name="Davila M.-L."/>
            <person name="Davy-Carroll L."/>
            <person name="Denson S."/>
            <person name="Dinh H."/>
            <person name="Ebong V.E."/>
            <person name="Edwards J.R."/>
            <person name="Egan A."/>
            <person name="El-Daye J."/>
            <person name="Escobedo L."/>
            <person name="Fernandez S."/>
            <person name="Fernando P.R."/>
            <person name="Flagg N."/>
            <person name="Forbes L.D."/>
            <person name="Fowler R.G."/>
            <person name="Fu Q."/>
            <person name="Gabisi R.A."/>
            <person name="Ganer J."/>
            <person name="Garbino Pronczuk A."/>
            <person name="Garcia R.M."/>
            <person name="Garner T."/>
            <person name="Garrett T.E."/>
            <person name="Gonzalez D.A."/>
            <person name="Hamid H."/>
            <person name="Hawkins E.S."/>
            <person name="Hirani K."/>
            <person name="Hogues M.E."/>
            <person name="Hollins B."/>
            <person name="Hsiao C.-H."/>
            <person name="Jabil R."/>
            <person name="James M.L."/>
            <person name="Jhangiani S.N."/>
            <person name="Johnson B."/>
            <person name="Johnson Q."/>
            <person name="Joshi V."/>
            <person name="Kalu J.B."/>
            <person name="Kam C."/>
            <person name="Kashfia A."/>
            <person name="Keebler J."/>
            <person name="Kisamo H."/>
            <person name="Kovar C.L."/>
            <person name="Lago L.A."/>
            <person name="Lai C.-Y."/>
            <person name="Laidlaw J."/>
            <person name="Lara F."/>
            <person name="Le T.-K."/>
            <person name="Lee S.L."/>
            <person name="Legall F.H."/>
            <person name="Lemon S.J."/>
            <person name="Lewis L.R."/>
            <person name="Li B."/>
            <person name="Liu Y."/>
            <person name="Liu Y.-S."/>
            <person name="Lopez J."/>
            <person name="Lozado R.J."/>
            <person name="Lu J."/>
            <person name="Madu R.C."/>
            <person name="Maheshwari M."/>
            <person name="Maheshwari R."/>
            <person name="Malloy K."/>
            <person name="Martinez E."/>
            <person name="Mathew T."/>
            <person name="Mercado I.C."/>
            <person name="Mercado C."/>
            <person name="Meyer B."/>
            <person name="Montgomery K."/>
            <person name="Morgan M.B."/>
            <person name="Munidasa M."/>
            <person name="Nazareth L.V."/>
            <person name="Nelson J."/>
            <person name="Ng B.M."/>
            <person name="Nguyen N.B."/>
            <person name="Nguyen P.Q."/>
            <person name="Nguyen T."/>
            <person name="Obregon M."/>
            <person name="Okwuonu G.O."/>
            <person name="Onwere C.G."/>
            <person name="Orozco G."/>
            <person name="Parra A."/>
            <person name="Patel S."/>
            <person name="Patil S."/>
            <person name="Perez A."/>
            <person name="Perez Y."/>
            <person name="Pham C."/>
            <person name="Primus E.L."/>
            <person name="Pu L.-L."/>
            <person name="Puazo M."/>
            <person name="Qin X."/>
            <person name="Quiroz J.B."/>
            <person name="Reese J."/>
            <person name="Richards S."/>
            <person name="Rives C.M."/>
            <person name="Robberts R."/>
            <person name="Ruiz S.J."/>
            <person name="Ruiz M.J."/>
            <person name="Santibanez J."/>
            <person name="Schneider B.W."/>
            <person name="Sisson I."/>
            <person name="Smith M."/>
            <person name="Sodergren E."/>
            <person name="Song X.-Z."/>
            <person name="Song B.B."/>
            <person name="Summersgill H."/>
            <person name="Thelus R."/>
            <person name="Thornton R.D."/>
            <person name="Trejos Z.Y."/>
            <person name="Usmani K."/>
            <person name="Vattathil S."/>
            <person name="Villasana D."/>
            <person name="Walker D.L."/>
            <person name="Wang S."/>
            <person name="Wang K."/>
            <person name="White C.S."/>
            <person name="Williams A.C."/>
            <person name="Williamson J."/>
            <person name="Wilson K."/>
            <person name="Woghiren I.O."/>
            <person name="Woodworth J.R."/>
            <person name="Worley K.C."/>
            <person name="Wright R.A."/>
            <person name="Wu W."/>
            <person name="Young L."/>
            <person name="Zhang L."/>
            <person name="Zhang J."/>
            <person name="Zhu Y."/>
            <person name="Muzny D.M."/>
            <person name="Weinstock G."/>
            <person name="Gibbs R.A."/>
        </authorList>
    </citation>
    <scope>NUCLEOTIDE SEQUENCE [LARGE SCALE GENOMIC DNA]</scope>
    <source>
        <strain evidence="7">LSR1</strain>
    </source>
</reference>
<dbReference type="CDD" id="cd00190">
    <property type="entry name" value="Tryp_SPc"/>
    <property type="match status" value="1"/>
</dbReference>
<proteinExistence type="predicted"/>
<dbReference type="InterPro" id="IPR018114">
    <property type="entry name" value="TRYPSIN_HIS"/>
</dbReference>
<keyword evidence="7" id="KW-1185">Reference proteome</keyword>
<dbReference type="SUPFAM" id="SSF57424">
    <property type="entry name" value="LDL receptor-like module"/>
    <property type="match status" value="4"/>
</dbReference>
<feature type="disulfide bond" evidence="2">
    <location>
        <begin position="137"/>
        <end position="155"/>
    </location>
</feature>
<dbReference type="Pfam" id="PF00089">
    <property type="entry name" value="Trypsin"/>
    <property type="match status" value="1"/>
</dbReference>
<dbReference type="Gene3D" id="2.40.10.10">
    <property type="entry name" value="Trypsin-like serine proteases"/>
    <property type="match status" value="1"/>
</dbReference>
<feature type="chain" id="PRO_5035767092" description="Peptidase S1 domain-containing protein" evidence="4">
    <location>
        <begin position="19"/>
        <end position="658"/>
    </location>
</feature>
<dbReference type="GeneID" id="100161864"/>
<dbReference type="EnsemblMetazoa" id="XM_016803898.2">
    <property type="protein sequence ID" value="XP_016659387.1"/>
    <property type="gene ID" value="LOC100161864"/>
</dbReference>
<keyword evidence="4" id="KW-0732">Signal</keyword>
<feature type="disulfide bond" evidence="2">
    <location>
        <begin position="190"/>
        <end position="205"/>
    </location>
</feature>
<dbReference type="PROSITE" id="PS00134">
    <property type="entry name" value="TRYPSIN_HIS"/>
    <property type="match status" value="1"/>
</dbReference>
<feature type="compositionally biased region" description="Low complexity" evidence="3">
    <location>
        <begin position="207"/>
        <end position="219"/>
    </location>
</feature>
<reference evidence="6" key="2">
    <citation type="submission" date="2022-06" db="UniProtKB">
        <authorList>
            <consortium name="EnsemblMetazoa"/>
        </authorList>
    </citation>
    <scope>IDENTIFICATION</scope>
</reference>
<dbReference type="PANTHER" id="PTHR24252:SF7">
    <property type="entry name" value="HYALIN"/>
    <property type="match status" value="1"/>
</dbReference>